<evidence type="ECO:0000256" key="5">
    <source>
        <dbReference type="NCBIfam" id="TIGR00205"/>
    </source>
</evidence>
<comment type="similarity">
    <text evidence="2 4">Belongs to the FliE family.</text>
</comment>
<dbReference type="GO" id="GO:0009425">
    <property type="term" value="C:bacterial-type flagellum basal body"/>
    <property type="evidence" value="ECO:0007669"/>
    <property type="project" value="UniProtKB-SubCell"/>
</dbReference>
<dbReference type="PANTHER" id="PTHR34653">
    <property type="match status" value="1"/>
</dbReference>
<evidence type="ECO:0000256" key="4">
    <source>
        <dbReference type="HAMAP-Rule" id="MF_00724"/>
    </source>
</evidence>
<feature type="region of interest" description="Disordered" evidence="6">
    <location>
        <begin position="1"/>
        <end position="33"/>
    </location>
</feature>
<evidence type="ECO:0000256" key="3">
    <source>
        <dbReference type="ARBA" id="ARBA00023143"/>
    </source>
</evidence>
<dbReference type="HAMAP" id="MF_00724">
    <property type="entry name" value="FliE"/>
    <property type="match status" value="1"/>
</dbReference>
<dbReference type="PANTHER" id="PTHR34653:SF1">
    <property type="entry name" value="FLAGELLAR HOOK-BASAL BODY COMPLEX PROTEIN FLIE"/>
    <property type="match status" value="1"/>
</dbReference>
<evidence type="ECO:0000256" key="2">
    <source>
        <dbReference type="ARBA" id="ARBA00009272"/>
    </source>
</evidence>
<dbReference type="GO" id="GO:0003774">
    <property type="term" value="F:cytoskeletal motor activity"/>
    <property type="evidence" value="ECO:0007669"/>
    <property type="project" value="InterPro"/>
</dbReference>
<dbReference type="NCBIfam" id="TIGR00205">
    <property type="entry name" value="fliE"/>
    <property type="match status" value="1"/>
</dbReference>
<dbReference type="InterPro" id="IPR001624">
    <property type="entry name" value="FliE"/>
</dbReference>
<proteinExistence type="inferred from homology"/>
<dbReference type="GO" id="GO:0071973">
    <property type="term" value="P:bacterial-type flagellum-dependent cell motility"/>
    <property type="evidence" value="ECO:0007669"/>
    <property type="project" value="InterPro"/>
</dbReference>
<evidence type="ECO:0000256" key="1">
    <source>
        <dbReference type="ARBA" id="ARBA00004117"/>
    </source>
</evidence>
<comment type="subcellular location">
    <subcellularLocation>
        <location evidence="1 4">Bacterial flagellum basal body</location>
    </subcellularLocation>
</comment>
<keyword evidence="3 4" id="KW-0975">Bacterial flagellum</keyword>
<accession>A0A8J6ND23</accession>
<protein>
    <recommendedName>
        <fullName evidence="4 5">Flagellar hook-basal body complex protein FliE</fullName>
    </recommendedName>
</protein>
<sequence length="98" mass="10829">MKMVPLESVSQAAVARPEQKNNGNGDTGFGDVLRKSIDSVNKGMQEAEQLREGLVTGQHGNIHETMIAVEKAGISFRLMTKMQQKAIQAYQDVMRIQL</sequence>
<evidence type="ECO:0000313" key="8">
    <source>
        <dbReference type="Proteomes" id="UP000614424"/>
    </source>
</evidence>
<reference evidence="7 8" key="1">
    <citation type="submission" date="2020-08" db="EMBL/GenBank/DDBJ databases">
        <title>Bridging the membrane lipid divide: bacteria of the FCB group superphylum have the potential to synthesize archaeal ether lipids.</title>
        <authorList>
            <person name="Villanueva L."/>
            <person name="Von Meijenfeldt F.A.B."/>
            <person name="Westbye A.B."/>
            <person name="Yadav S."/>
            <person name="Hopmans E.C."/>
            <person name="Dutilh B.E."/>
            <person name="Sinninghe Damste J.S."/>
        </authorList>
    </citation>
    <scope>NUCLEOTIDE SEQUENCE [LARGE SCALE GENOMIC DNA]</scope>
    <source>
        <strain evidence="7">NIOZ-UU47</strain>
    </source>
</reference>
<organism evidence="7 8">
    <name type="scientific">Candidatus Desulfobia pelagia</name>
    <dbReference type="NCBI Taxonomy" id="2841692"/>
    <lineage>
        <taxon>Bacteria</taxon>
        <taxon>Pseudomonadati</taxon>
        <taxon>Thermodesulfobacteriota</taxon>
        <taxon>Desulfobulbia</taxon>
        <taxon>Desulfobulbales</taxon>
        <taxon>Desulfobulbaceae</taxon>
        <taxon>Candidatus Desulfobia</taxon>
    </lineage>
</organism>
<keyword evidence="7" id="KW-0969">Cilium</keyword>
<keyword evidence="7" id="KW-0966">Cell projection</keyword>
<evidence type="ECO:0000256" key="6">
    <source>
        <dbReference type="SAM" id="MobiDB-lite"/>
    </source>
</evidence>
<keyword evidence="7" id="KW-0282">Flagellum</keyword>
<dbReference type="Proteomes" id="UP000614424">
    <property type="component" value="Unassembled WGS sequence"/>
</dbReference>
<dbReference type="Pfam" id="PF02049">
    <property type="entry name" value="FliE"/>
    <property type="match status" value="1"/>
</dbReference>
<dbReference type="PRINTS" id="PR01006">
    <property type="entry name" value="FLGHOOKFLIE"/>
</dbReference>
<dbReference type="EMBL" id="JACNJZ010000031">
    <property type="protein sequence ID" value="MBC8316408.1"/>
    <property type="molecule type" value="Genomic_DNA"/>
</dbReference>
<evidence type="ECO:0000313" key="7">
    <source>
        <dbReference type="EMBL" id="MBC8316408.1"/>
    </source>
</evidence>
<dbReference type="GO" id="GO:0005198">
    <property type="term" value="F:structural molecule activity"/>
    <property type="evidence" value="ECO:0007669"/>
    <property type="project" value="UniProtKB-UniRule"/>
</dbReference>
<comment type="caution">
    <text evidence="7">The sequence shown here is derived from an EMBL/GenBank/DDBJ whole genome shotgun (WGS) entry which is preliminary data.</text>
</comment>
<gene>
    <name evidence="4 7" type="primary">fliE</name>
    <name evidence="7" type="ORF">H8E41_00785</name>
</gene>
<name>A0A8J6ND23_9BACT</name>
<dbReference type="AlphaFoldDB" id="A0A8J6ND23"/>